<keyword evidence="1" id="KW-0812">Transmembrane</keyword>
<dbReference type="AlphaFoldDB" id="A0A6M0QUA7"/>
<accession>A0A6M0QUA7</accession>
<comment type="caution">
    <text evidence="2">The sequence shown here is derived from an EMBL/GenBank/DDBJ whole genome shotgun (WGS) entry which is preliminary data.</text>
</comment>
<dbReference type="Gene3D" id="1.20.210.10">
    <property type="entry name" value="Cytochrome c oxidase-like, subunit I domain"/>
    <property type="match status" value="1"/>
</dbReference>
<dbReference type="EMBL" id="JAAIVJ010000004">
    <property type="protein sequence ID" value="NEY90404.1"/>
    <property type="molecule type" value="Genomic_DNA"/>
</dbReference>
<reference evidence="2 3" key="1">
    <citation type="submission" date="2020-02" db="EMBL/GenBank/DDBJ databases">
        <authorList>
            <person name="Chen W.-M."/>
        </authorList>
    </citation>
    <scope>NUCLEOTIDE SEQUENCE [LARGE SCALE GENOMIC DNA]</scope>
    <source>
        <strain evidence="2 3">KMS-5</strain>
    </source>
</reference>
<dbReference type="SUPFAM" id="SSF81442">
    <property type="entry name" value="Cytochrome c oxidase subunit I-like"/>
    <property type="match status" value="1"/>
</dbReference>
<keyword evidence="1" id="KW-1133">Transmembrane helix</keyword>
<evidence type="ECO:0000313" key="3">
    <source>
        <dbReference type="Proteomes" id="UP000477782"/>
    </source>
</evidence>
<dbReference type="RefSeq" id="WP_164624841.1">
    <property type="nucleotide sequence ID" value="NZ_JAAIVJ010000004.1"/>
</dbReference>
<feature type="transmembrane region" description="Helical" evidence="1">
    <location>
        <begin position="38"/>
        <end position="58"/>
    </location>
</feature>
<keyword evidence="1" id="KW-0472">Membrane</keyword>
<keyword evidence="3" id="KW-1185">Reference proteome</keyword>
<gene>
    <name evidence="2" type="ORF">G4Z14_08850</name>
</gene>
<dbReference type="InterPro" id="IPR036927">
    <property type="entry name" value="Cyt_c_oxase-like_su1_sf"/>
</dbReference>
<organism evidence="2 3">
    <name type="scientific">Tabrizicola oligotrophica</name>
    <dbReference type="NCBI Taxonomy" id="2710650"/>
    <lineage>
        <taxon>Bacteria</taxon>
        <taxon>Pseudomonadati</taxon>
        <taxon>Pseudomonadota</taxon>
        <taxon>Alphaproteobacteria</taxon>
        <taxon>Rhodobacterales</taxon>
        <taxon>Paracoccaceae</taxon>
        <taxon>Tabrizicola</taxon>
    </lineage>
</organism>
<evidence type="ECO:0000313" key="2">
    <source>
        <dbReference type="EMBL" id="NEY90404.1"/>
    </source>
</evidence>
<dbReference type="Proteomes" id="UP000477782">
    <property type="component" value="Unassembled WGS sequence"/>
</dbReference>
<evidence type="ECO:0000256" key="1">
    <source>
        <dbReference type="SAM" id="Phobius"/>
    </source>
</evidence>
<feature type="transmembrane region" description="Helical" evidence="1">
    <location>
        <begin position="70"/>
        <end position="89"/>
    </location>
</feature>
<protein>
    <recommendedName>
        <fullName evidence="4">Cytochrome-c oxidase</fullName>
    </recommendedName>
</protein>
<feature type="transmembrane region" description="Helical" evidence="1">
    <location>
        <begin position="6"/>
        <end position="26"/>
    </location>
</feature>
<sequence>MSVTRLFMGIGSLYLVLGISIGIYMGGSGDHTLVPLHVHINLLGFVLMTVFGVVYHLFPAAGTTSMARAHFWLHLVGSVVLLTMLALLLTGRITEAGMFPLAPIAELAILLGVISFVVNVWRHVP</sequence>
<proteinExistence type="predicted"/>
<feature type="transmembrane region" description="Helical" evidence="1">
    <location>
        <begin position="101"/>
        <end position="121"/>
    </location>
</feature>
<evidence type="ECO:0008006" key="4">
    <source>
        <dbReference type="Google" id="ProtNLM"/>
    </source>
</evidence>
<name>A0A6M0QUA7_9RHOB</name>